<protein>
    <submittedName>
        <fullName evidence="1">Uncharacterized protein</fullName>
    </submittedName>
</protein>
<accession>A0A9D1WDA9</accession>
<reference evidence="1" key="1">
    <citation type="journal article" date="2021" name="PeerJ">
        <title>Extensive microbial diversity within the chicken gut microbiome revealed by metagenomics and culture.</title>
        <authorList>
            <person name="Gilroy R."/>
            <person name="Ravi A."/>
            <person name="Getino M."/>
            <person name="Pursley I."/>
            <person name="Horton D.L."/>
            <person name="Alikhan N.F."/>
            <person name="Baker D."/>
            <person name="Gharbi K."/>
            <person name="Hall N."/>
            <person name="Watson M."/>
            <person name="Adriaenssens E.M."/>
            <person name="Foster-Nyarko E."/>
            <person name="Jarju S."/>
            <person name="Secka A."/>
            <person name="Antonio M."/>
            <person name="Oren A."/>
            <person name="Chaudhuri R.R."/>
            <person name="La Ragione R."/>
            <person name="Hildebrand F."/>
            <person name="Pallen M.J."/>
        </authorList>
    </citation>
    <scope>NUCLEOTIDE SEQUENCE</scope>
    <source>
        <strain evidence="1">USASDec5-558</strain>
    </source>
</reference>
<name>A0A9D1WDA9_9GAMM</name>
<evidence type="ECO:0000313" key="1">
    <source>
        <dbReference type="EMBL" id="HIX56809.1"/>
    </source>
</evidence>
<reference evidence="1" key="2">
    <citation type="submission" date="2021-04" db="EMBL/GenBank/DDBJ databases">
        <authorList>
            <person name="Gilroy R."/>
        </authorList>
    </citation>
    <scope>NUCLEOTIDE SEQUENCE</scope>
    <source>
        <strain evidence="1">USASDec5-558</strain>
    </source>
</reference>
<comment type="caution">
    <text evidence="1">The sequence shown here is derived from an EMBL/GenBank/DDBJ whole genome shotgun (WGS) entry which is preliminary data.</text>
</comment>
<gene>
    <name evidence="1" type="ORF">H9850_04985</name>
</gene>
<proteinExistence type="predicted"/>
<sequence length="128" mass="14785">MTKPSFWWLAELYKDKARLKASEIELAWQNLSQGESAPELESACECLSKLSVEFFDLSGRHKFGLGKPRNLVRLALLYPMLIPHYFNLANPNGVVPEKKADLLMFEHALRFVINLVWRQARGYDCEQT</sequence>
<dbReference type="EMBL" id="DXEV01000094">
    <property type="protein sequence ID" value="HIX56809.1"/>
    <property type="molecule type" value="Genomic_DNA"/>
</dbReference>
<organism evidence="1 2">
    <name type="scientific">Candidatus Anaerobiospirillum pullistercoris</name>
    <dbReference type="NCBI Taxonomy" id="2838452"/>
    <lineage>
        <taxon>Bacteria</taxon>
        <taxon>Pseudomonadati</taxon>
        <taxon>Pseudomonadota</taxon>
        <taxon>Gammaproteobacteria</taxon>
        <taxon>Aeromonadales</taxon>
        <taxon>Succinivibrionaceae</taxon>
        <taxon>Anaerobiospirillum</taxon>
    </lineage>
</organism>
<dbReference type="AlphaFoldDB" id="A0A9D1WDA9"/>
<evidence type="ECO:0000313" key="2">
    <source>
        <dbReference type="Proteomes" id="UP000886829"/>
    </source>
</evidence>
<dbReference type="Proteomes" id="UP000886829">
    <property type="component" value="Unassembled WGS sequence"/>
</dbReference>